<dbReference type="EMBL" id="AGTR01000014">
    <property type="protein sequence ID" value="EHJ05835.1"/>
    <property type="molecule type" value="Genomic_DNA"/>
</dbReference>
<dbReference type="Gene3D" id="3.40.50.1820">
    <property type="entry name" value="alpha/beta hydrolase"/>
    <property type="match status" value="1"/>
</dbReference>
<dbReference type="Proteomes" id="UP000003208">
    <property type="component" value="Unassembled WGS sequence"/>
</dbReference>
<keyword evidence="2" id="KW-1185">Reference proteome</keyword>
<gene>
    <name evidence="1" type="ORF">KYE_03320</name>
</gene>
<protein>
    <recommendedName>
        <fullName evidence="3">Esterase</fullName>
    </recommendedName>
</protein>
<dbReference type="ESTHER" id="9alte-g6ypj5">
    <property type="family name" value="abh_upf00227"/>
</dbReference>
<evidence type="ECO:0000313" key="1">
    <source>
        <dbReference type="EMBL" id="EHJ05835.1"/>
    </source>
</evidence>
<dbReference type="InterPro" id="IPR008886">
    <property type="entry name" value="UPF0227/Esterase_YqiA"/>
</dbReference>
<dbReference type="PANTHER" id="PTHR35602:SF2">
    <property type="entry name" value="UPF0227 PROTEIN YCFP"/>
    <property type="match status" value="1"/>
</dbReference>
<name>G6YPJ5_9GAMM</name>
<organism evidence="1 2">
    <name type="scientific">Marinobacter manganoxydans MnI7-9</name>
    <dbReference type="NCBI Taxonomy" id="1094979"/>
    <lineage>
        <taxon>Bacteria</taxon>
        <taxon>Pseudomonadati</taxon>
        <taxon>Pseudomonadota</taxon>
        <taxon>Gammaproteobacteria</taxon>
        <taxon>Pseudomonadales</taxon>
        <taxon>Marinobacteraceae</taxon>
        <taxon>Marinobacter</taxon>
    </lineage>
</organism>
<dbReference type="SUPFAM" id="SSF53474">
    <property type="entry name" value="alpha/beta-Hydrolases"/>
    <property type="match status" value="1"/>
</dbReference>
<dbReference type="PATRIC" id="fig|1094979.3.peg.622"/>
<dbReference type="Pfam" id="PF05728">
    <property type="entry name" value="UPF0227"/>
    <property type="match status" value="1"/>
</dbReference>
<evidence type="ECO:0008006" key="3">
    <source>
        <dbReference type="Google" id="ProtNLM"/>
    </source>
</evidence>
<evidence type="ECO:0000313" key="2">
    <source>
        <dbReference type="Proteomes" id="UP000003208"/>
    </source>
</evidence>
<dbReference type="InterPro" id="IPR029058">
    <property type="entry name" value="AB_hydrolase_fold"/>
</dbReference>
<reference evidence="1 2" key="1">
    <citation type="journal article" date="2012" name="J. Bacteriol.">
        <title>Genome sequence of deep-sea manganese-oxidizing bacterium Marinobacter manganoxydans MnI7-9.</title>
        <authorList>
            <person name="Wang H."/>
            <person name="Li H."/>
            <person name="Shao Z."/>
            <person name="Liao S."/>
            <person name="Johnstone L."/>
            <person name="Rensing C."/>
            <person name="Wang G."/>
        </authorList>
    </citation>
    <scope>NUCLEOTIDE SEQUENCE [LARGE SCALE GENOMIC DNA]</scope>
    <source>
        <strain evidence="1 2">MnI7-9</strain>
    </source>
</reference>
<proteinExistence type="predicted"/>
<dbReference type="PANTHER" id="PTHR35602">
    <property type="entry name" value="ESTERASE YQIA-RELATED"/>
    <property type="match status" value="1"/>
</dbReference>
<dbReference type="AlphaFoldDB" id="G6YPJ5"/>
<sequence>MKDMPKIYYLHGFASRFDINSDKLKTLARVGPVYGHDIDYTQGSEDVIEESLDKLMQVNPDLLVGTSMGGWLAGILGAEAGIPFVAINPVTEPAHALKSWIGPGVDHQGQAYQLTDEVVSSYYPFTHYGSGLVLLDQGDELLPWNDTVRELGGYFSVHSFEGGSHRFEHMEEALELVREHVKD</sequence>
<accession>G6YPJ5</accession>